<feature type="non-terminal residue" evidence="1">
    <location>
        <position position="1"/>
    </location>
</feature>
<comment type="caution">
    <text evidence="1">The sequence shown here is derived from an EMBL/GenBank/DDBJ whole genome shotgun (WGS) entry which is preliminary data.</text>
</comment>
<dbReference type="AlphaFoldDB" id="X1P4M9"/>
<dbReference type="EMBL" id="BARV01034858">
    <property type="protein sequence ID" value="GAI51277.1"/>
    <property type="molecule type" value="Genomic_DNA"/>
</dbReference>
<accession>X1P4M9</accession>
<evidence type="ECO:0000313" key="1">
    <source>
        <dbReference type="EMBL" id="GAI51277.1"/>
    </source>
</evidence>
<dbReference type="SUPFAM" id="SSF103084">
    <property type="entry name" value="Holliday junction resolvase RusA"/>
    <property type="match status" value="1"/>
</dbReference>
<sequence length="85" mass="9870">RRETKVWHPFKRARLNLTFVFAYQRRWDEDNLRARFKPGQDALVRAGLLEGDTMDNLGMGKIEVEVDKSRAPLTIIELEEINGNG</sequence>
<proteinExistence type="predicted"/>
<dbReference type="GO" id="GO:0000287">
    <property type="term" value="F:magnesium ion binding"/>
    <property type="evidence" value="ECO:0007669"/>
    <property type="project" value="InterPro"/>
</dbReference>
<reference evidence="1" key="1">
    <citation type="journal article" date="2014" name="Front. Microbiol.">
        <title>High frequency of phylogenetically diverse reductive dehalogenase-homologous genes in deep subseafloor sedimentary metagenomes.</title>
        <authorList>
            <person name="Kawai M."/>
            <person name="Futagami T."/>
            <person name="Toyoda A."/>
            <person name="Takaki Y."/>
            <person name="Nishi S."/>
            <person name="Hori S."/>
            <person name="Arai W."/>
            <person name="Tsubouchi T."/>
            <person name="Morono Y."/>
            <person name="Uchiyama I."/>
            <person name="Ito T."/>
            <person name="Fujiyama A."/>
            <person name="Inagaki F."/>
            <person name="Takami H."/>
        </authorList>
    </citation>
    <scope>NUCLEOTIDE SEQUENCE</scope>
    <source>
        <strain evidence="1">Expedition CK06-06</strain>
    </source>
</reference>
<organism evidence="1">
    <name type="scientific">marine sediment metagenome</name>
    <dbReference type="NCBI Taxonomy" id="412755"/>
    <lineage>
        <taxon>unclassified sequences</taxon>
        <taxon>metagenomes</taxon>
        <taxon>ecological metagenomes</taxon>
    </lineage>
</organism>
<dbReference type="GO" id="GO:0006281">
    <property type="term" value="P:DNA repair"/>
    <property type="evidence" value="ECO:0007669"/>
    <property type="project" value="InterPro"/>
</dbReference>
<name>X1P4M9_9ZZZZ</name>
<dbReference type="GO" id="GO:0006310">
    <property type="term" value="P:DNA recombination"/>
    <property type="evidence" value="ECO:0007669"/>
    <property type="project" value="InterPro"/>
</dbReference>
<gene>
    <name evidence="1" type="ORF">S06H3_54490</name>
</gene>
<dbReference type="InterPro" id="IPR036614">
    <property type="entry name" value="RusA-like_sf"/>
</dbReference>
<protein>
    <submittedName>
        <fullName evidence="1">Uncharacterized protein</fullName>
    </submittedName>
</protein>